<feature type="transmembrane region" description="Helical" evidence="2">
    <location>
        <begin position="363"/>
        <end position="380"/>
    </location>
</feature>
<organism evidence="3 4">
    <name type="scientific">Phascolomyces articulosus</name>
    <dbReference type="NCBI Taxonomy" id="60185"/>
    <lineage>
        <taxon>Eukaryota</taxon>
        <taxon>Fungi</taxon>
        <taxon>Fungi incertae sedis</taxon>
        <taxon>Mucoromycota</taxon>
        <taxon>Mucoromycotina</taxon>
        <taxon>Mucoromycetes</taxon>
        <taxon>Mucorales</taxon>
        <taxon>Lichtheimiaceae</taxon>
        <taxon>Phascolomyces</taxon>
    </lineage>
</organism>
<evidence type="ECO:0000256" key="1">
    <source>
        <dbReference type="SAM" id="MobiDB-lite"/>
    </source>
</evidence>
<feature type="transmembrane region" description="Helical" evidence="2">
    <location>
        <begin position="126"/>
        <end position="145"/>
    </location>
</feature>
<feature type="compositionally biased region" description="Basic and acidic residues" evidence="1">
    <location>
        <begin position="86"/>
        <end position="97"/>
    </location>
</feature>
<comment type="caution">
    <text evidence="3">The sequence shown here is derived from an EMBL/GenBank/DDBJ whole genome shotgun (WGS) entry which is preliminary data.</text>
</comment>
<feature type="transmembrane region" description="Helical" evidence="2">
    <location>
        <begin position="333"/>
        <end position="351"/>
    </location>
</feature>
<keyword evidence="2" id="KW-0812">Transmembrane</keyword>
<gene>
    <name evidence="3" type="ORF">BDA99DRAFT_527114</name>
</gene>
<protein>
    <submittedName>
        <fullName evidence="3">Uncharacterized protein</fullName>
    </submittedName>
</protein>
<name>A0AAD5P7Y2_9FUNG</name>
<keyword evidence="2" id="KW-1133">Transmembrane helix</keyword>
<evidence type="ECO:0000256" key="2">
    <source>
        <dbReference type="SAM" id="Phobius"/>
    </source>
</evidence>
<dbReference type="Proteomes" id="UP001209540">
    <property type="component" value="Unassembled WGS sequence"/>
</dbReference>
<dbReference type="PANTHER" id="PTHR13146">
    <property type="match status" value="1"/>
</dbReference>
<keyword evidence="4" id="KW-1185">Reference proteome</keyword>
<dbReference type="AlphaFoldDB" id="A0AAD5P7Y2"/>
<dbReference type="EMBL" id="JAIXMP010000046">
    <property type="protein sequence ID" value="KAI9246513.1"/>
    <property type="molecule type" value="Genomic_DNA"/>
</dbReference>
<evidence type="ECO:0000313" key="3">
    <source>
        <dbReference type="EMBL" id="KAI9246513.1"/>
    </source>
</evidence>
<feature type="transmembrane region" description="Helical" evidence="2">
    <location>
        <begin position="178"/>
        <end position="199"/>
    </location>
</feature>
<evidence type="ECO:0000313" key="4">
    <source>
        <dbReference type="Proteomes" id="UP001209540"/>
    </source>
</evidence>
<accession>A0AAD5P7Y2</accession>
<feature type="transmembrane region" description="Helical" evidence="2">
    <location>
        <begin position="302"/>
        <end position="321"/>
    </location>
</feature>
<proteinExistence type="predicted"/>
<reference evidence="3" key="1">
    <citation type="journal article" date="2022" name="IScience">
        <title>Evolution of zygomycete secretomes and the origins of terrestrial fungal ecologies.</title>
        <authorList>
            <person name="Chang Y."/>
            <person name="Wang Y."/>
            <person name="Mondo S."/>
            <person name="Ahrendt S."/>
            <person name="Andreopoulos W."/>
            <person name="Barry K."/>
            <person name="Beard J."/>
            <person name="Benny G.L."/>
            <person name="Blankenship S."/>
            <person name="Bonito G."/>
            <person name="Cuomo C."/>
            <person name="Desiro A."/>
            <person name="Gervers K.A."/>
            <person name="Hundley H."/>
            <person name="Kuo A."/>
            <person name="LaButti K."/>
            <person name="Lang B.F."/>
            <person name="Lipzen A."/>
            <person name="O'Donnell K."/>
            <person name="Pangilinan J."/>
            <person name="Reynolds N."/>
            <person name="Sandor L."/>
            <person name="Smith M.E."/>
            <person name="Tsang A."/>
            <person name="Grigoriev I.V."/>
            <person name="Stajich J.E."/>
            <person name="Spatafora J.W."/>
        </authorList>
    </citation>
    <scope>NUCLEOTIDE SEQUENCE</scope>
    <source>
        <strain evidence="3">RSA 2281</strain>
    </source>
</reference>
<feature type="transmembrane region" description="Helical" evidence="2">
    <location>
        <begin position="259"/>
        <end position="282"/>
    </location>
</feature>
<reference evidence="3" key="2">
    <citation type="submission" date="2023-02" db="EMBL/GenBank/DDBJ databases">
        <authorList>
            <consortium name="DOE Joint Genome Institute"/>
            <person name="Mondo S.J."/>
            <person name="Chang Y."/>
            <person name="Wang Y."/>
            <person name="Ahrendt S."/>
            <person name="Andreopoulos W."/>
            <person name="Barry K."/>
            <person name="Beard J."/>
            <person name="Benny G.L."/>
            <person name="Blankenship S."/>
            <person name="Bonito G."/>
            <person name="Cuomo C."/>
            <person name="Desiro A."/>
            <person name="Gervers K.A."/>
            <person name="Hundley H."/>
            <person name="Kuo A."/>
            <person name="LaButti K."/>
            <person name="Lang B.F."/>
            <person name="Lipzen A."/>
            <person name="O'Donnell K."/>
            <person name="Pangilinan J."/>
            <person name="Reynolds N."/>
            <person name="Sandor L."/>
            <person name="Smith M.W."/>
            <person name="Tsang A."/>
            <person name="Grigoriev I.V."/>
            <person name="Stajich J.E."/>
            <person name="Spatafora J.W."/>
        </authorList>
    </citation>
    <scope>NUCLEOTIDE SEQUENCE</scope>
    <source>
        <strain evidence="3">RSA 2281</strain>
    </source>
</reference>
<feature type="compositionally biased region" description="Low complexity" evidence="1">
    <location>
        <begin position="74"/>
        <end position="85"/>
    </location>
</feature>
<sequence>MRSSTRNGNIIIWFHQFSFLVTGVCSTLGVQWLFYTGAASGSSFFTQLAGCVGSLLAGLVIPILSTQQTTKVTASSTTSVTTPSESVEKGNEQEESHMDGYSVVNVDENNKKGNTSTEGGTLEHIVVARLAIMDMIASAFVTVGFSLIGSGMYQVIFSSVVIWCAILSYLFMRRVLSIYQWIAIFGTSIGLTFCAIDGLTTNTHFQIQQEVVNGSISNDVNGTSSLTFGTLMTIGGTFLYACVYVYADHILSKQDSAPAPIRLCFYNGLYSTLITLIYIILYTMPHLDQLIHLDPVVPHRQIGAMYAFVTLMNACHSWNYYTLLESTGSVATGILQAIRAILVYAISHVWYCATDAAQCFTVNKGAGTLLVIGCVILFTFSSKN</sequence>
<feature type="transmembrane region" description="Helical" evidence="2">
    <location>
        <begin position="226"/>
        <end position="247"/>
    </location>
</feature>
<feature type="transmembrane region" description="Helical" evidence="2">
    <location>
        <begin position="151"/>
        <end position="171"/>
    </location>
</feature>
<feature type="transmembrane region" description="Helical" evidence="2">
    <location>
        <begin position="12"/>
        <end position="32"/>
    </location>
</feature>
<dbReference type="GO" id="GO:0016020">
    <property type="term" value="C:membrane"/>
    <property type="evidence" value="ECO:0007669"/>
    <property type="project" value="TreeGrafter"/>
</dbReference>
<dbReference type="PANTHER" id="PTHR13146:SF1">
    <property type="entry name" value="SUGAR PHOSPHATE TRANSPORTER DOMAIN-CONTAINING PROTEIN"/>
    <property type="match status" value="1"/>
</dbReference>
<keyword evidence="2" id="KW-0472">Membrane</keyword>
<feature type="region of interest" description="Disordered" evidence="1">
    <location>
        <begin position="74"/>
        <end position="97"/>
    </location>
</feature>
<feature type="transmembrane region" description="Helical" evidence="2">
    <location>
        <begin position="44"/>
        <end position="64"/>
    </location>
</feature>